<dbReference type="GO" id="GO:0055085">
    <property type="term" value="P:transmembrane transport"/>
    <property type="evidence" value="ECO:0007669"/>
    <property type="project" value="InterPro"/>
</dbReference>
<evidence type="ECO:0000256" key="3">
    <source>
        <dbReference type="ARBA" id="ARBA00022448"/>
    </source>
</evidence>
<keyword evidence="3 8" id="KW-0813">Transport</keyword>
<dbReference type="SUPFAM" id="SSF161098">
    <property type="entry name" value="MetI-like"/>
    <property type="match status" value="1"/>
</dbReference>
<evidence type="ECO:0000313" key="10">
    <source>
        <dbReference type="EMBL" id="EEQ93527.1"/>
    </source>
</evidence>
<feature type="transmembrane region" description="Helical" evidence="8">
    <location>
        <begin position="287"/>
        <end position="315"/>
    </location>
</feature>
<dbReference type="CDD" id="cd06261">
    <property type="entry name" value="TM_PBP2"/>
    <property type="match status" value="1"/>
</dbReference>
<evidence type="ECO:0000256" key="8">
    <source>
        <dbReference type="RuleBase" id="RU363032"/>
    </source>
</evidence>
<protein>
    <submittedName>
        <fullName evidence="10">Oligopeptide transport system permease protein OPPB</fullName>
    </submittedName>
</protein>
<dbReference type="PANTHER" id="PTHR43163">
    <property type="entry name" value="DIPEPTIDE TRANSPORT SYSTEM PERMEASE PROTEIN DPPB-RELATED"/>
    <property type="match status" value="1"/>
</dbReference>
<keyword evidence="7 8" id="KW-0472">Membrane</keyword>
<keyword evidence="6 8" id="KW-1133">Transmembrane helix</keyword>
<feature type="transmembrane region" description="Helical" evidence="8">
    <location>
        <begin position="21"/>
        <end position="42"/>
    </location>
</feature>
<evidence type="ECO:0000256" key="7">
    <source>
        <dbReference type="ARBA" id="ARBA00023136"/>
    </source>
</evidence>
<feature type="transmembrane region" description="Helical" evidence="8">
    <location>
        <begin position="109"/>
        <end position="133"/>
    </location>
</feature>
<evidence type="ECO:0000256" key="4">
    <source>
        <dbReference type="ARBA" id="ARBA00022475"/>
    </source>
</evidence>
<evidence type="ECO:0000256" key="6">
    <source>
        <dbReference type="ARBA" id="ARBA00022989"/>
    </source>
</evidence>
<evidence type="ECO:0000256" key="1">
    <source>
        <dbReference type="ARBA" id="ARBA00004429"/>
    </source>
</evidence>
<dbReference type="PROSITE" id="PS50928">
    <property type="entry name" value="ABC_TM1"/>
    <property type="match status" value="1"/>
</dbReference>
<dbReference type="PANTHER" id="PTHR43163:SF6">
    <property type="entry name" value="DIPEPTIDE TRANSPORT SYSTEM PERMEASE PROTEIN DPPB-RELATED"/>
    <property type="match status" value="1"/>
</dbReference>
<accession>C4WKZ3</accession>
<keyword evidence="5 8" id="KW-0812">Transmembrane</keyword>
<sequence length="322" mass="34955">MPDRCTAVRQRREKNMLGYTLRRLGSAIPTIFIIITLTFFAIRLAPGGPFDLERPIDPLILENLKKAYNMDAPLWQQYLIYLGNLLHGDLGPSFTRRDFSVNDLFASGLPVSIVLGTLGLTLAAIIGTFLGTLAALKQNSTIDYFVVALATFGITTPNFVVAPLLSLLFGVILGWVPAGGWSSANITYWILPVLTLALPQVGVIARLVRGATIEALRANHVRTARAYGLPSRVVVGVHALRAAMLPAVSYLGPTAAGLLTGSVVVETIFGIPGIGRYFVQGALSRDYTLVMGTVVVISIFIVVFNLIVDLLYAWLDPRVRYD</sequence>
<dbReference type="AlphaFoldDB" id="C4WKZ3"/>
<evidence type="ECO:0000256" key="2">
    <source>
        <dbReference type="ARBA" id="ARBA00009306"/>
    </source>
</evidence>
<evidence type="ECO:0000256" key="5">
    <source>
        <dbReference type="ARBA" id="ARBA00022692"/>
    </source>
</evidence>
<dbReference type="Proteomes" id="UP000004386">
    <property type="component" value="Unassembled WGS sequence"/>
</dbReference>
<dbReference type="InterPro" id="IPR000515">
    <property type="entry name" value="MetI-like"/>
</dbReference>
<dbReference type="GO" id="GO:0005886">
    <property type="term" value="C:plasma membrane"/>
    <property type="evidence" value="ECO:0007669"/>
    <property type="project" value="UniProtKB-SubCell"/>
</dbReference>
<evidence type="ECO:0000313" key="11">
    <source>
        <dbReference type="Proteomes" id="UP000004386"/>
    </source>
</evidence>
<comment type="caution">
    <text evidence="10">The sequence shown here is derived from an EMBL/GenBank/DDBJ whole genome shotgun (WGS) entry which is preliminary data.</text>
</comment>
<proteinExistence type="inferred from homology"/>
<feature type="transmembrane region" description="Helical" evidence="8">
    <location>
        <begin position="145"/>
        <end position="176"/>
    </location>
</feature>
<organism evidence="10 11">
    <name type="scientific">Brucella intermedia LMG 3301</name>
    <dbReference type="NCBI Taxonomy" id="641118"/>
    <lineage>
        <taxon>Bacteria</taxon>
        <taxon>Pseudomonadati</taxon>
        <taxon>Pseudomonadota</taxon>
        <taxon>Alphaproteobacteria</taxon>
        <taxon>Hyphomicrobiales</taxon>
        <taxon>Brucellaceae</taxon>
        <taxon>Brucella/Ochrobactrum group</taxon>
        <taxon>Brucella</taxon>
    </lineage>
</organism>
<name>C4WKZ3_9HYPH</name>
<dbReference type="Pfam" id="PF00528">
    <property type="entry name" value="BPD_transp_1"/>
    <property type="match status" value="1"/>
</dbReference>
<feature type="transmembrane region" description="Helical" evidence="8">
    <location>
        <begin position="255"/>
        <end position="275"/>
    </location>
</feature>
<dbReference type="Gene3D" id="1.10.3720.10">
    <property type="entry name" value="MetI-like"/>
    <property type="match status" value="1"/>
</dbReference>
<comment type="similarity">
    <text evidence="2 8">Belongs to the binding-protein-dependent transport system permease family.</text>
</comment>
<dbReference type="EMBL" id="ACQA01000002">
    <property type="protein sequence ID" value="EEQ93527.1"/>
    <property type="molecule type" value="Genomic_DNA"/>
</dbReference>
<reference evidence="10 11" key="1">
    <citation type="submission" date="2009-05" db="EMBL/GenBank/DDBJ databases">
        <authorList>
            <person name="Setubal J.C."/>
            <person name="Boyle S."/>
            <person name="Crasta O.R."/>
            <person name="Gillespie J.J."/>
            <person name="Kenyon R.W."/>
            <person name="Lu J."/>
            <person name="Mane S."/>
            <person name="Nagrani S."/>
            <person name="Shallom J.M."/>
            <person name="Shallom S."/>
            <person name="Shukla M."/>
            <person name="Snyder E.E."/>
            <person name="Sobral B.W."/>
            <person name="Wattam A.R."/>
            <person name="Will R."/>
            <person name="Williams K."/>
            <person name="Yoo H."/>
            <person name="Munk C."/>
            <person name="Tapia R."/>
            <person name="Green L."/>
            <person name="Rogers Y."/>
            <person name="Detter J.C."/>
            <person name="Bruce D."/>
            <person name="Brettin T.S."/>
            <person name="Tsolis R."/>
        </authorList>
    </citation>
    <scope>NUCLEOTIDE SEQUENCE [LARGE SCALE GENOMIC DNA]</scope>
    <source>
        <strain evidence="10 11">LMG 3301</strain>
    </source>
</reference>
<dbReference type="InterPro" id="IPR035906">
    <property type="entry name" value="MetI-like_sf"/>
</dbReference>
<dbReference type="HOGENOM" id="CLU_036879_0_0_5"/>
<keyword evidence="4" id="KW-1003">Cell membrane</keyword>
<comment type="subcellular location">
    <subcellularLocation>
        <location evidence="1">Cell inner membrane</location>
        <topology evidence="1">Multi-pass membrane protein</topology>
    </subcellularLocation>
    <subcellularLocation>
        <location evidence="8">Cell membrane</location>
        <topology evidence="8">Multi-pass membrane protein</topology>
    </subcellularLocation>
</comment>
<gene>
    <name evidence="10" type="ORF">OINT_2000684</name>
</gene>
<evidence type="ECO:0000259" key="9">
    <source>
        <dbReference type="PROSITE" id="PS50928"/>
    </source>
</evidence>
<feature type="transmembrane region" description="Helical" evidence="8">
    <location>
        <begin position="188"/>
        <end position="208"/>
    </location>
</feature>
<feature type="domain" description="ABC transmembrane type-1" evidence="9">
    <location>
        <begin position="109"/>
        <end position="312"/>
    </location>
</feature>